<organism evidence="2 3">
    <name type="scientific">Rotaria magnacalcarata</name>
    <dbReference type="NCBI Taxonomy" id="392030"/>
    <lineage>
        <taxon>Eukaryota</taxon>
        <taxon>Metazoa</taxon>
        <taxon>Spiralia</taxon>
        <taxon>Gnathifera</taxon>
        <taxon>Rotifera</taxon>
        <taxon>Eurotatoria</taxon>
        <taxon>Bdelloidea</taxon>
        <taxon>Philodinida</taxon>
        <taxon>Philodinidae</taxon>
        <taxon>Rotaria</taxon>
    </lineage>
</organism>
<reference evidence="2" key="1">
    <citation type="submission" date="2021-02" db="EMBL/GenBank/DDBJ databases">
        <authorList>
            <person name="Nowell W R."/>
        </authorList>
    </citation>
    <scope>NUCLEOTIDE SEQUENCE</scope>
</reference>
<dbReference type="AlphaFoldDB" id="A0A816WVB5"/>
<protein>
    <recommendedName>
        <fullName evidence="4">NYN domain-containing protein</fullName>
    </recommendedName>
</protein>
<proteinExistence type="predicted"/>
<evidence type="ECO:0000313" key="2">
    <source>
        <dbReference type="EMBL" id="CAF2139184.1"/>
    </source>
</evidence>
<gene>
    <name evidence="2" type="ORF">MBJ925_LOCUS29201</name>
</gene>
<feature type="compositionally biased region" description="Basic and acidic residues" evidence="1">
    <location>
        <begin position="590"/>
        <end position="607"/>
    </location>
</feature>
<accession>A0A816WVB5</accession>
<feature type="compositionally biased region" description="Acidic residues" evidence="1">
    <location>
        <begin position="571"/>
        <end position="589"/>
    </location>
</feature>
<evidence type="ECO:0000313" key="3">
    <source>
        <dbReference type="Proteomes" id="UP000663824"/>
    </source>
</evidence>
<dbReference type="Gene3D" id="3.40.50.1010">
    <property type="entry name" value="5'-nuclease"/>
    <property type="match status" value="1"/>
</dbReference>
<name>A0A816WVB5_9BILA</name>
<evidence type="ECO:0000256" key="1">
    <source>
        <dbReference type="SAM" id="MobiDB-lite"/>
    </source>
</evidence>
<evidence type="ECO:0008006" key="4">
    <source>
        <dbReference type="Google" id="ProtNLM"/>
    </source>
</evidence>
<dbReference type="Proteomes" id="UP000663824">
    <property type="component" value="Unassembled WGS sequence"/>
</dbReference>
<feature type="region of interest" description="Disordered" evidence="1">
    <location>
        <begin position="549"/>
        <end position="607"/>
    </location>
</feature>
<comment type="caution">
    <text evidence="2">The sequence shown here is derived from an EMBL/GenBank/DDBJ whole genome shotgun (WGS) entry which is preliminary data.</text>
</comment>
<dbReference type="EMBL" id="CAJNRE010015596">
    <property type="protein sequence ID" value="CAF2139184.1"/>
    <property type="molecule type" value="Genomic_DNA"/>
</dbReference>
<sequence length="607" mass="70454">MGSNKLTAIDETEYLSPSQSPETSFLQLSPTKLTITKTYSNKGRFMSIVSGYNLQFLNFNRKKTIKSGRRTSRTCNVILHTNSDDTFIRFSGTITVHNFSDNSQLSLVFYSDHTKVYLFVDWANTYREAKKQHNPNVWRENRDNPTPVSGAAATNEQLAATHSPDEESTTTAAAATTAMPNNLFLGAVADFLSKSKKYNYTDQAENYAAKGLLTILKSIKNLENYEELEQKLLTPKNRKEFVKIHLANSGKVMNHSQRFVLMPHHLQVICCRCDTYVFPQKDQCYSFVSHRPDRKEEIKKTLMYQRMNKYFTVLFHERITTKRERAARKKQVEEVAIKEKEKGVDVDISIQITHTIRTAKEKKEPIRIVLVSGDADFKPVIQYAIDSGVPIEVWSWKGSISLVYTAFLKEKEREIGEEILFYLDHYLYQIGFATGVIHKWSVKFYKFFRPPPYTSTEEERENAEAIFNSFSHYNIAARLQLEDSEPDFATSDFVIHWSARSFTISFAREDLRERFEKFLQKTPDDALLKKLSSLYRIKREYVKQCRKSEKDVRETPASATKKAKYAVLEASTEDESESDEEDWFEDREDETEHAIKDDHDDILNYRN</sequence>